<feature type="domain" description="Class II Histidinyl-tRNA synthetase (HisRS)-like catalytic core" evidence="11">
    <location>
        <begin position="11"/>
        <end position="315"/>
    </location>
</feature>
<dbReference type="InterPro" id="IPR045864">
    <property type="entry name" value="aa-tRNA-synth_II/BPL/LPL"/>
</dbReference>
<comment type="miscellaneous">
    <text evidence="9">This function is generally fulfilled by the C-terminal part of HisG, which is missing in some bacteria such as this one.</text>
</comment>
<dbReference type="STRING" id="930117.SAMN05216225_101544"/>
<evidence type="ECO:0000256" key="1">
    <source>
        <dbReference type="ARBA" id="ARBA00004496"/>
    </source>
</evidence>
<dbReference type="PANTHER" id="PTHR43707">
    <property type="entry name" value="HISTIDYL-TRNA SYNTHETASE"/>
    <property type="match status" value="1"/>
</dbReference>
<evidence type="ECO:0000259" key="11">
    <source>
        <dbReference type="Pfam" id="PF13393"/>
    </source>
</evidence>
<comment type="similarity">
    <text evidence="3 9">Belongs to the class-II aminoacyl-tRNA synthetase family. HisZ subfamily.</text>
</comment>
<feature type="binding site" evidence="10">
    <location>
        <begin position="78"/>
        <end position="80"/>
    </location>
    <ligand>
        <name>L-histidine</name>
        <dbReference type="ChEBI" id="CHEBI:57595"/>
    </ligand>
</feature>
<dbReference type="OrthoDB" id="9800814at2"/>
<feature type="binding site" evidence="10">
    <location>
        <position position="108"/>
    </location>
    <ligand>
        <name>L-histidine</name>
        <dbReference type="ChEBI" id="CHEBI:57595"/>
    </ligand>
</feature>
<dbReference type="GO" id="GO:0000105">
    <property type="term" value="P:L-histidine biosynthetic process"/>
    <property type="evidence" value="ECO:0007669"/>
    <property type="project" value="UniProtKB-UniRule"/>
</dbReference>
<evidence type="ECO:0000256" key="10">
    <source>
        <dbReference type="PIRSR" id="PIRSR001549-1"/>
    </source>
</evidence>
<comment type="subcellular location">
    <subcellularLocation>
        <location evidence="1 9">Cytoplasm</location>
    </subcellularLocation>
</comment>
<keyword evidence="13" id="KW-1185">Reference proteome</keyword>
<comment type="function">
    <text evidence="8 9">Required for the first step of histidine biosynthesis. May allow the feedback regulation of ATP phosphoribosyltransferase activity by histidine.</text>
</comment>
<dbReference type="Gene3D" id="3.30.930.10">
    <property type="entry name" value="Bira Bifunctional Protein, Domain 2"/>
    <property type="match status" value="1"/>
</dbReference>
<dbReference type="AlphaFoldDB" id="A0A1M5H0C4"/>
<keyword evidence="5 9" id="KW-0963">Cytoplasm</keyword>
<accession>A0A1M5H0C4</accession>
<evidence type="ECO:0000313" key="12">
    <source>
        <dbReference type="EMBL" id="SHG09378.1"/>
    </source>
</evidence>
<dbReference type="Proteomes" id="UP000183988">
    <property type="component" value="Unassembled WGS sequence"/>
</dbReference>
<dbReference type="GO" id="GO:0016757">
    <property type="term" value="F:glycosyltransferase activity"/>
    <property type="evidence" value="ECO:0007669"/>
    <property type="project" value="UniProtKB-KW"/>
</dbReference>
<evidence type="ECO:0000256" key="8">
    <source>
        <dbReference type="ARBA" id="ARBA00025246"/>
    </source>
</evidence>
<comment type="subunit">
    <text evidence="9">Heteromultimer composed of HisG and HisZ subunits.</text>
</comment>
<dbReference type="SUPFAM" id="SSF55681">
    <property type="entry name" value="Class II aaRS and biotin synthetases"/>
    <property type="match status" value="1"/>
</dbReference>
<gene>
    <name evidence="9" type="primary">hisZ</name>
    <name evidence="12" type="ORF">SAMN05216225_101544</name>
</gene>
<sequence>MQSYLDELKPDVNITSFKQKEYIIQKLRDRFMSYGYQQIQTPAFEPYDLYTTVTGTIHPDDMIKVMDPSGRVLVLRPDITIPITQKVASYVNHQSEELRYFYVLDVYRTTFNQQHDYEKTQAGIEFFGNETADSDAEVIALANQTLLDLKFKKFTIEIGHAAFFKEILEMVSISKEEKQLLKQFIQAKNIPGLEEFLHHLEIEESVKELIQEIPFLYGEPLKVIEKAKMLSLTKSMVEKLNRIKAIYETLSSYGYEEHVILDLGLINHMEYYSDVIFQGYIENIGKPILSGGRYDQLANQFHSSIPAIGFAFDVDLLVNQSPKQTDTLLNCTIQYNQSNKEKGIQTAQFLRKHNYSVTLSNEQQKVKSKYIIMLNKNSYTLSYQKDSYEVKSSNELLKIIQKLEGGN</sequence>
<dbReference type="GO" id="GO:0005737">
    <property type="term" value="C:cytoplasm"/>
    <property type="evidence" value="ECO:0007669"/>
    <property type="project" value="UniProtKB-SubCell"/>
</dbReference>
<organism evidence="12 13">
    <name type="scientific">Ornithinibacillus halophilus</name>
    <dbReference type="NCBI Taxonomy" id="930117"/>
    <lineage>
        <taxon>Bacteria</taxon>
        <taxon>Bacillati</taxon>
        <taxon>Bacillota</taxon>
        <taxon>Bacilli</taxon>
        <taxon>Bacillales</taxon>
        <taxon>Bacillaceae</taxon>
        <taxon>Ornithinibacillus</taxon>
    </lineage>
</organism>
<feature type="binding site" evidence="10">
    <location>
        <begin position="271"/>
        <end position="272"/>
    </location>
    <ligand>
        <name>L-histidine</name>
        <dbReference type="ChEBI" id="CHEBI:57595"/>
    </ligand>
</feature>
<feature type="binding site" evidence="10">
    <location>
        <position position="125"/>
    </location>
    <ligand>
        <name>L-histidine</name>
        <dbReference type="ChEBI" id="CHEBI:57595"/>
    </ligand>
</feature>
<dbReference type="PANTHER" id="PTHR43707:SF6">
    <property type="entry name" value="ATP PHOSPHORIBOSYLTRANSFERASE REGULATORY SUBUNIT"/>
    <property type="match status" value="1"/>
</dbReference>
<dbReference type="Pfam" id="PF13393">
    <property type="entry name" value="tRNA-synt_His"/>
    <property type="match status" value="1"/>
</dbReference>
<evidence type="ECO:0000256" key="6">
    <source>
        <dbReference type="ARBA" id="ARBA00022605"/>
    </source>
</evidence>
<dbReference type="GO" id="GO:0140096">
    <property type="term" value="F:catalytic activity, acting on a protein"/>
    <property type="evidence" value="ECO:0007669"/>
    <property type="project" value="UniProtKB-ARBA"/>
</dbReference>
<protein>
    <recommendedName>
        <fullName evidence="4 9">ATP phosphoribosyltransferase regulatory subunit</fullName>
    </recommendedName>
</protein>
<evidence type="ECO:0000256" key="2">
    <source>
        <dbReference type="ARBA" id="ARBA00004667"/>
    </source>
</evidence>
<dbReference type="HAMAP" id="MF_00125">
    <property type="entry name" value="HisZ"/>
    <property type="match status" value="1"/>
</dbReference>
<comment type="pathway">
    <text evidence="2 9">Amino-acid biosynthesis; L-histidine biosynthesis; L-histidine from 5-phospho-alpha-D-ribose 1-diphosphate: step 1/9.</text>
</comment>
<name>A0A1M5H0C4_9BACI</name>
<dbReference type="CDD" id="cd00773">
    <property type="entry name" value="HisRS-like_core"/>
    <property type="match status" value="1"/>
</dbReference>
<keyword evidence="7 9" id="KW-0368">Histidine biosynthesis</keyword>
<reference evidence="12 13" key="1">
    <citation type="submission" date="2016-11" db="EMBL/GenBank/DDBJ databases">
        <authorList>
            <person name="Jaros S."/>
            <person name="Januszkiewicz K."/>
            <person name="Wedrychowicz H."/>
        </authorList>
    </citation>
    <scope>NUCLEOTIDE SEQUENCE [LARGE SCALE GENOMIC DNA]</scope>
    <source>
        <strain evidence="12 13">IBRC-M 10683</strain>
    </source>
</reference>
<dbReference type="GO" id="GO:0004821">
    <property type="term" value="F:histidine-tRNA ligase activity"/>
    <property type="evidence" value="ECO:0007669"/>
    <property type="project" value="TreeGrafter"/>
</dbReference>
<evidence type="ECO:0000256" key="9">
    <source>
        <dbReference type="HAMAP-Rule" id="MF_00125"/>
    </source>
</evidence>
<evidence type="ECO:0000256" key="5">
    <source>
        <dbReference type="ARBA" id="ARBA00022490"/>
    </source>
</evidence>
<keyword evidence="12" id="KW-0808">Transferase</keyword>
<dbReference type="NCBIfam" id="TIGR00443">
    <property type="entry name" value="hisZ_biosyn_reg"/>
    <property type="match status" value="1"/>
</dbReference>
<dbReference type="InterPro" id="IPR004517">
    <property type="entry name" value="HisZ"/>
</dbReference>
<feature type="binding site" evidence="10">
    <location>
        <position position="121"/>
    </location>
    <ligand>
        <name>L-histidine</name>
        <dbReference type="ChEBI" id="CHEBI:57595"/>
    </ligand>
</feature>
<evidence type="ECO:0000256" key="3">
    <source>
        <dbReference type="ARBA" id="ARBA00005539"/>
    </source>
</evidence>
<evidence type="ECO:0000256" key="4">
    <source>
        <dbReference type="ARBA" id="ARBA00020397"/>
    </source>
</evidence>
<evidence type="ECO:0000256" key="7">
    <source>
        <dbReference type="ARBA" id="ARBA00023102"/>
    </source>
</evidence>
<dbReference type="GO" id="GO:0006427">
    <property type="term" value="P:histidyl-tRNA aminoacylation"/>
    <property type="evidence" value="ECO:0007669"/>
    <property type="project" value="TreeGrafter"/>
</dbReference>
<keyword evidence="12" id="KW-0328">Glycosyltransferase</keyword>
<proteinExistence type="inferred from homology"/>
<dbReference type="InterPro" id="IPR004516">
    <property type="entry name" value="HisRS/HisZ"/>
</dbReference>
<dbReference type="EMBL" id="FQVW01000015">
    <property type="protein sequence ID" value="SHG09378.1"/>
    <property type="molecule type" value="Genomic_DNA"/>
</dbReference>
<dbReference type="RefSeq" id="WP_072889887.1">
    <property type="nucleotide sequence ID" value="NZ_FQVW01000015.1"/>
</dbReference>
<keyword evidence="6 9" id="KW-0028">Amino-acid biosynthesis</keyword>
<dbReference type="PIRSF" id="PIRSF001549">
    <property type="entry name" value="His-tRNA_synth"/>
    <property type="match status" value="1"/>
</dbReference>
<evidence type="ECO:0000313" key="13">
    <source>
        <dbReference type="Proteomes" id="UP000183988"/>
    </source>
</evidence>
<dbReference type="UniPathway" id="UPA00031">
    <property type="reaction ID" value="UER00006"/>
</dbReference>
<dbReference type="InterPro" id="IPR041715">
    <property type="entry name" value="HisRS-like_core"/>
</dbReference>